<feature type="compositionally biased region" description="Polar residues" evidence="1">
    <location>
        <begin position="18"/>
        <end position="35"/>
    </location>
</feature>
<reference evidence="2 3" key="2">
    <citation type="submission" date="2016-05" db="EMBL/GenBank/DDBJ databases">
        <title>Lineage-specific infection strategies underlie the spectrum of fungal disease in amphibians.</title>
        <authorList>
            <person name="Cuomo C.A."/>
            <person name="Farrer R.A."/>
            <person name="James T."/>
            <person name="Longcore J."/>
            <person name="Birren B."/>
        </authorList>
    </citation>
    <scope>NUCLEOTIDE SEQUENCE [LARGE SCALE GENOMIC DNA]</scope>
    <source>
        <strain evidence="2 3">JEL423</strain>
    </source>
</reference>
<feature type="compositionally biased region" description="Low complexity" evidence="1">
    <location>
        <begin position="86"/>
        <end position="108"/>
    </location>
</feature>
<evidence type="ECO:0000313" key="2">
    <source>
        <dbReference type="EMBL" id="OAJ43318.1"/>
    </source>
</evidence>
<feature type="compositionally biased region" description="Low complexity" evidence="1">
    <location>
        <begin position="1"/>
        <end position="15"/>
    </location>
</feature>
<sequence length="180" mass="18772">MSDSTTSTSNGNTKSPIPLSSPSDVTATPTISSFKNKGKMPVQSSPGPMEQDVRSTTSSTQVEAAETVDSFELEDDDEEGEHEYNSDLQDSNSSALSSDGSGSSQDGSNSDDEEAELAALLNEAEENGDGSEMVVGLRSGNSRFNSSARTHFRDDTQASQNASNEGCASGSAPASKKQRS</sequence>
<dbReference type="Proteomes" id="UP000077115">
    <property type="component" value="Unassembled WGS sequence"/>
</dbReference>
<evidence type="ECO:0000256" key="1">
    <source>
        <dbReference type="SAM" id="MobiDB-lite"/>
    </source>
</evidence>
<feature type="compositionally biased region" description="Polar residues" evidence="1">
    <location>
        <begin position="139"/>
        <end position="149"/>
    </location>
</feature>
<dbReference type="AlphaFoldDB" id="A0A177WT53"/>
<evidence type="ECO:0000313" key="3">
    <source>
        <dbReference type="Proteomes" id="UP000077115"/>
    </source>
</evidence>
<protein>
    <submittedName>
        <fullName evidence="2">Uncharacterized protein</fullName>
    </submittedName>
</protein>
<gene>
    <name evidence="2" type="ORF">BDEG_26685</name>
</gene>
<feature type="compositionally biased region" description="Polar residues" evidence="1">
    <location>
        <begin position="157"/>
        <end position="166"/>
    </location>
</feature>
<dbReference type="EMBL" id="DS022309">
    <property type="protein sequence ID" value="OAJ43318.1"/>
    <property type="molecule type" value="Genomic_DNA"/>
</dbReference>
<accession>A0A177WT53</accession>
<name>A0A177WT53_BATDL</name>
<proteinExistence type="predicted"/>
<dbReference type="VEuPathDB" id="FungiDB:BDEG_26685"/>
<feature type="compositionally biased region" description="Acidic residues" evidence="1">
    <location>
        <begin position="69"/>
        <end position="81"/>
    </location>
</feature>
<reference evidence="2 3" key="1">
    <citation type="submission" date="2006-10" db="EMBL/GenBank/DDBJ databases">
        <title>The Genome Sequence of Batrachochytrium dendrobatidis JEL423.</title>
        <authorList>
            <consortium name="The Broad Institute Genome Sequencing Platform"/>
            <person name="Birren B."/>
            <person name="Lander E."/>
            <person name="Galagan J."/>
            <person name="Cuomo C."/>
            <person name="Devon K."/>
            <person name="Jaffe D."/>
            <person name="Butler J."/>
            <person name="Alvarez P."/>
            <person name="Gnerre S."/>
            <person name="Grabherr M."/>
            <person name="Kleber M."/>
            <person name="Mauceli E."/>
            <person name="Brockman W."/>
            <person name="Young S."/>
            <person name="LaButti K."/>
            <person name="Sykes S."/>
            <person name="DeCaprio D."/>
            <person name="Crawford M."/>
            <person name="Koehrsen M."/>
            <person name="Engels R."/>
            <person name="Montgomery P."/>
            <person name="Pearson M."/>
            <person name="Howarth C."/>
            <person name="Larson L."/>
            <person name="White J."/>
            <person name="O'Leary S."/>
            <person name="Kodira C."/>
            <person name="Zeng Q."/>
            <person name="Yandava C."/>
            <person name="Alvarado L."/>
            <person name="Longcore J."/>
            <person name="James T."/>
        </authorList>
    </citation>
    <scope>NUCLEOTIDE SEQUENCE [LARGE SCALE GENOMIC DNA]</scope>
    <source>
        <strain evidence="2 3">JEL423</strain>
    </source>
</reference>
<feature type="region of interest" description="Disordered" evidence="1">
    <location>
        <begin position="1"/>
        <end position="180"/>
    </location>
</feature>
<organism evidence="2 3">
    <name type="scientific">Batrachochytrium dendrobatidis (strain JEL423)</name>
    <dbReference type="NCBI Taxonomy" id="403673"/>
    <lineage>
        <taxon>Eukaryota</taxon>
        <taxon>Fungi</taxon>
        <taxon>Fungi incertae sedis</taxon>
        <taxon>Chytridiomycota</taxon>
        <taxon>Chytridiomycota incertae sedis</taxon>
        <taxon>Chytridiomycetes</taxon>
        <taxon>Rhizophydiales</taxon>
        <taxon>Rhizophydiales incertae sedis</taxon>
        <taxon>Batrachochytrium</taxon>
    </lineage>
</organism>